<dbReference type="Gene3D" id="3.90.950.10">
    <property type="match status" value="1"/>
</dbReference>
<evidence type="ECO:0000256" key="7">
    <source>
        <dbReference type="ARBA" id="ARBA00023080"/>
    </source>
</evidence>
<dbReference type="Proteomes" id="UP000414364">
    <property type="component" value="Unassembled WGS sequence"/>
</dbReference>
<feature type="binding site" evidence="10">
    <location>
        <begin position="8"/>
        <end position="13"/>
    </location>
    <ligand>
        <name>substrate</name>
    </ligand>
</feature>
<dbReference type="PANTHER" id="PTHR11067:SF9">
    <property type="entry name" value="INOSINE TRIPHOSPHATE PYROPHOSPHATASE"/>
    <property type="match status" value="1"/>
</dbReference>
<feature type="binding site" evidence="10">
    <location>
        <position position="70"/>
    </location>
    <ligand>
        <name>Mg(2+)</name>
        <dbReference type="ChEBI" id="CHEBI:18420"/>
    </ligand>
</feature>
<evidence type="ECO:0000256" key="1">
    <source>
        <dbReference type="ARBA" id="ARBA00008023"/>
    </source>
</evidence>
<dbReference type="HAMAP" id="MF_01405">
    <property type="entry name" value="Non_canon_purine_NTPase"/>
    <property type="match status" value="1"/>
</dbReference>
<dbReference type="Pfam" id="PF01725">
    <property type="entry name" value="Ham1p_like"/>
    <property type="match status" value="1"/>
</dbReference>
<dbReference type="InterPro" id="IPR020922">
    <property type="entry name" value="dITP/XTP_pyrophosphatase"/>
</dbReference>
<evidence type="ECO:0000256" key="6">
    <source>
        <dbReference type="ARBA" id="ARBA00022842"/>
    </source>
</evidence>
<protein>
    <recommendedName>
        <fullName evidence="10">dITP/XTP pyrophosphatase</fullName>
        <ecNumber evidence="10">3.6.1.66</ecNumber>
    </recommendedName>
    <alternativeName>
        <fullName evidence="10">Non-canonical purine NTP pyrophosphatase</fullName>
    </alternativeName>
    <alternativeName>
        <fullName evidence="10">Non-standard purine NTP pyrophosphatase</fullName>
    </alternativeName>
    <alternativeName>
        <fullName evidence="10">Nucleoside-triphosphate diphosphatase</fullName>
    </alternativeName>
    <alternativeName>
        <fullName evidence="10">Nucleoside-triphosphate pyrophosphatase</fullName>
        <shortName evidence="10">NTPase</shortName>
    </alternativeName>
</protein>
<dbReference type="RefSeq" id="WP_153385945.1">
    <property type="nucleotide sequence ID" value="NZ_VDFP01000019.1"/>
</dbReference>
<reference evidence="12 13" key="1">
    <citation type="journal article" date="2019" name="Syst. Appl. Microbiol.">
        <title>Polyphasic characterization of two novel Lactobacillus spp. isolated from blown salami packages: Description of Lactobacillus halodurans sp. nov. and Lactobacillus salsicarnum sp. nov.</title>
        <authorList>
            <person name="Schuster J.A."/>
            <person name="Klingl A."/>
            <person name="Vogel R.F."/>
            <person name="Ehrmann M.A."/>
        </authorList>
    </citation>
    <scope>NUCLEOTIDE SEQUENCE [LARGE SCALE GENOMIC DNA]</scope>
    <source>
        <strain evidence="12 13">TMW 1.2172</strain>
    </source>
</reference>
<evidence type="ECO:0000313" key="12">
    <source>
        <dbReference type="EMBL" id="MQS76537.1"/>
    </source>
</evidence>
<comment type="caution">
    <text evidence="12">The sequence shown here is derived from an EMBL/GenBank/DDBJ whole genome shotgun (WGS) entry which is preliminary data.</text>
</comment>
<evidence type="ECO:0000256" key="11">
    <source>
        <dbReference type="RuleBase" id="RU003781"/>
    </source>
</evidence>
<dbReference type="NCBIfam" id="TIGR00042">
    <property type="entry name" value="RdgB/HAM1 family non-canonical purine NTP pyrophosphatase"/>
    <property type="match status" value="1"/>
</dbReference>
<evidence type="ECO:0000313" key="13">
    <source>
        <dbReference type="Proteomes" id="UP000414364"/>
    </source>
</evidence>
<dbReference type="FunFam" id="3.90.950.10:FF:000001">
    <property type="entry name" value="dITP/XTP pyrophosphatase"/>
    <property type="match status" value="1"/>
</dbReference>
<sequence>MKEIIIATKNPGKAREFKRVFNDQEFTLKTLLDFPDFPEIRETGTTFEENATIKAHAVMQRFNLPTIADDSGLEVDALYGRPGILSARYAGDHNDAANNAKLLSELGGVPMEKRTAQFVSTLVFANPNNEKDLVVRGEFKGLIGTLPQGDDGFGYDPLFYLPELKKTMAEISIDQKNQISLRGQAIKKLEQQWRDWINWY</sequence>
<dbReference type="EC" id="3.6.1.66" evidence="10"/>
<dbReference type="GO" id="GO:0009146">
    <property type="term" value="P:purine nucleoside triphosphate catabolic process"/>
    <property type="evidence" value="ECO:0007669"/>
    <property type="project" value="UniProtKB-UniRule"/>
</dbReference>
<dbReference type="InterPro" id="IPR029001">
    <property type="entry name" value="ITPase-like_fam"/>
</dbReference>
<dbReference type="GO" id="GO:0036220">
    <property type="term" value="F:ITP diphosphatase activity"/>
    <property type="evidence" value="ECO:0007669"/>
    <property type="project" value="UniProtKB-UniRule"/>
</dbReference>
<evidence type="ECO:0000256" key="10">
    <source>
        <dbReference type="HAMAP-Rule" id="MF_01405"/>
    </source>
</evidence>
<feature type="binding site" evidence="10">
    <location>
        <position position="71"/>
    </location>
    <ligand>
        <name>substrate</name>
    </ligand>
</feature>
<comment type="catalytic activity">
    <reaction evidence="9 10">
        <text>XTP + H2O = XMP + diphosphate + H(+)</text>
        <dbReference type="Rhea" id="RHEA:28610"/>
        <dbReference type="ChEBI" id="CHEBI:15377"/>
        <dbReference type="ChEBI" id="CHEBI:15378"/>
        <dbReference type="ChEBI" id="CHEBI:33019"/>
        <dbReference type="ChEBI" id="CHEBI:57464"/>
        <dbReference type="ChEBI" id="CHEBI:61314"/>
        <dbReference type="EC" id="3.6.1.66"/>
    </reaction>
</comment>
<keyword evidence="6 10" id="KW-0460">Magnesium</keyword>
<feature type="binding site" evidence="10">
    <location>
        <begin position="153"/>
        <end position="156"/>
    </location>
    <ligand>
        <name>substrate</name>
    </ligand>
</feature>
<keyword evidence="3 10" id="KW-0479">Metal-binding</keyword>
<dbReference type="SUPFAM" id="SSF52972">
    <property type="entry name" value="ITPase-like"/>
    <property type="match status" value="1"/>
</dbReference>
<comment type="function">
    <text evidence="10">Pyrophosphatase that catalyzes the hydrolysis of nucleoside triphosphates to their monophosphate derivatives, with a high preference for the non-canonical purine nucleotides XTP (xanthosine triphosphate), dITP (deoxyinosine triphosphate) and ITP. Seems to function as a house-cleaning enzyme that removes non-canonical purine nucleotides from the nucleotide pool, thus preventing their incorporation into DNA/RNA and avoiding chromosomal lesions.</text>
</comment>
<comment type="catalytic activity">
    <reaction evidence="8 10">
        <text>dITP + H2O = dIMP + diphosphate + H(+)</text>
        <dbReference type="Rhea" id="RHEA:28342"/>
        <dbReference type="ChEBI" id="CHEBI:15377"/>
        <dbReference type="ChEBI" id="CHEBI:15378"/>
        <dbReference type="ChEBI" id="CHEBI:33019"/>
        <dbReference type="ChEBI" id="CHEBI:61194"/>
        <dbReference type="ChEBI" id="CHEBI:61382"/>
        <dbReference type="EC" id="3.6.1.66"/>
    </reaction>
</comment>
<proteinExistence type="inferred from homology"/>
<evidence type="ECO:0000256" key="3">
    <source>
        <dbReference type="ARBA" id="ARBA00022723"/>
    </source>
</evidence>
<dbReference type="AlphaFoldDB" id="A0A5P0ZQK7"/>
<dbReference type="CDD" id="cd00515">
    <property type="entry name" value="HAM1"/>
    <property type="match status" value="1"/>
</dbReference>
<accession>A0A5P0ZQK7</accession>
<gene>
    <name evidence="12" type="ORF">FHL06_09130</name>
</gene>
<feature type="binding site" evidence="10">
    <location>
        <position position="176"/>
    </location>
    <ligand>
        <name>substrate</name>
    </ligand>
</feature>
<name>A0A5P0ZQK7_9LACO</name>
<comment type="cofactor">
    <cofactor evidence="10">
        <name>Mg(2+)</name>
        <dbReference type="ChEBI" id="CHEBI:18420"/>
    </cofactor>
    <text evidence="10">Binds 1 Mg(2+) ion per subunit.</text>
</comment>
<dbReference type="GO" id="GO:0009117">
    <property type="term" value="P:nucleotide metabolic process"/>
    <property type="evidence" value="ECO:0007669"/>
    <property type="project" value="UniProtKB-KW"/>
</dbReference>
<dbReference type="NCBIfam" id="NF011397">
    <property type="entry name" value="PRK14822.1"/>
    <property type="match status" value="1"/>
</dbReference>
<comment type="caution">
    <text evidence="10">Lacks conserved residue(s) required for the propagation of feature annotation.</text>
</comment>
<evidence type="ECO:0000256" key="4">
    <source>
        <dbReference type="ARBA" id="ARBA00022741"/>
    </source>
</evidence>
<dbReference type="GO" id="GO:0046872">
    <property type="term" value="F:metal ion binding"/>
    <property type="evidence" value="ECO:0007669"/>
    <property type="project" value="UniProtKB-KW"/>
</dbReference>
<organism evidence="12 13">
    <name type="scientific">Companilactobacillus halodurans</name>
    <dbReference type="NCBI Taxonomy" id="2584183"/>
    <lineage>
        <taxon>Bacteria</taxon>
        <taxon>Bacillati</taxon>
        <taxon>Bacillota</taxon>
        <taxon>Bacilli</taxon>
        <taxon>Lactobacillales</taxon>
        <taxon>Lactobacillaceae</taxon>
        <taxon>Companilactobacillus</taxon>
    </lineage>
</organism>
<keyword evidence="7 10" id="KW-0546">Nucleotide metabolism</keyword>
<dbReference type="GO" id="GO:0036222">
    <property type="term" value="F:XTP diphosphatase activity"/>
    <property type="evidence" value="ECO:0007669"/>
    <property type="project" value="UniProtKB-UniRule"/>
</dbReference>
<dbReference type="EMBL" id="VDFP01000019">
    <property type="protein sequence ID" value="MQS76537.1"/>
    <property type="molecule type" value="Genomic_DNA"/>
</dbReference>
<evidence type="ECO:0000256" key="9">
    <source>
        <dbReference type="ARBA" id="ARBA00052017"/>
    </source>
</evidence>
<evidence type="ECO:0000256" key="8">
    <source>
        <dbReference type="ARBA" id="ARBA00051875"/>
    </source>
</evidence>
<comment type="catalytic activity">
    <reaction evidence="10">
        <text>ITP + H2O = IMP + diphosphate + H(+)</text>
        <dbReference type="Rhea" id="RHEA:29399"/>
        <dbReference type="ChEBI" id="CHEBI:15377"/>
        <dbReference type="ChEBI" id="CHEBI:15378"/>
        <dbReference type="ChEBI" id="CHEBI:33019"/>
        <dbReference type="ChEBI" id="CHEBI:58053"/>
        <dbReference type="ChEBI" id="CHEBI:61402"/>
        <dbReference type="EC" id="3.6.1.66"/>
    </reaction>
</comment>
<comment type="similarity">
    <text evidence="1 10 11">Belongs to the HAM1 NTPase family.</text>
</comment>
<feature type="active site" description="Proton acceptor" evidence="10">
    <location>
        <position position="70"/>
    </location>
</feature>
<dbReference type="GO" id="GO:0005829">
    <property type="term" value="C:cytosol"/>
    <property type="evidence" value="ECO:0007669"/>
    <property type="project" value="TreeGrafter"/>
</dbReference>
<comment type="subunit">
    <text evidence="2 10">Homodimer.</text>
</comment>
<keyword evidence="5 10" id="KW-0378">Hydrolase</keyword>
<dbReference type="GO" id="GO:0000166">
    <property type="term" value="F:nucleotide binding"/>
    <property type="evidence" value="ECO:0007669"/>
    <property type="project" value="UniProtKB-KW"/>
</dbReference>
<dbReference type="GO" id="GO:0017111">
    <property type="term" value="F:ribonucleoside triphosphate phosphatase activity"/>
    <property type="evidence" value="ECO:0007669"/>
    <property type="project" value="InterPro"/>
</dbReference>
<dbReference type="GO" id="GO:0035870">
    <property type="term" value="F:dITP diphosphatase activity"/>
    <property type="evidence" value="ECO:0007669"/>
    <property type="project" value="UniProtKB-UniRule"/>
</dbReference>
<dbReference type="InterPro" id="IPR002637">
    <property type="entry name" value="RdgB/HAM1"/>
</dbReference>
<keyword evidence="4 10" id="KW-0547">Nucleotide-binding</keyword>
<evidence type="ECO:0000256" key="2">
    <source>
        <dbReference type="ARBA" id="ARBA00011738"/>
    </source>
</evidence>
<dbReference type="PANTHER" id="PTHR11067">
    <property type="entry name" value="INOSINE TRIPHOSPHATE PYROPHOSPHATASE/HAM1 PROTEIN"/>
    <property type="match status" value="1"/>
</dbReference>
<evidence type="ECO:0000256" key="5">
    <source>
        <dbReference type="ARBA" id="ARBA00022801"/>
    </source>
</evidence>